<accession>A0A2T7NBM5</accession>
<evidence type="ECO:0000256" key="1">
    <source>
        <dbReference type="SAM" id="Coils"/>
    </source>
</evidence>
<proteinExistence type="predicted"/>
<organism evidence="2 3">
    <name type="scientific">Pomacea canaliculata</name>
    <name type="common">Golden apple snail</name>
    <dbReference type="NCBI Taxonomy" id="400727"/>
    <lineage>
        <taxon>Eukaryota</taxon>
        <taxon>Metazoa</taxon>
        <taxon>Spiralia</taxon>
        <taxon>Lophotrochozoa</taxon>
        <taxon>Mollusca</taxon>
        <taxon>Gastropoda</taxon>
        <taxon>Caenogastropoda</taxon>
        <taxon>Architaenioglossa</taxon>
        <taxon>Ampullarioidea</taxon>
        <taxon>Ampullariidae</taxon>
        <taxon>Pomacea</taxon>
    </lineage>
</organism>
<gene>
    <name evidence="2" type="ORF">C0Q70_21124</name>
</gene>
<reference evidence="2 3" key="1">
    <citation type="submission" date="2018-04" db="EMBL/GenBank/DDBJ databases">
        <title>The genome of golden apple snail Pomacea canaliculata provides insight into stress tolerance and invasive adaptation.</title>
        <authorList>
            <person name="Liu C."/>
            <person name="Liu B."/>
            <person name="Ren Y."/>
            <person name="Zhang Y."/>
            <person name="Wang H."/>
            <person name="Li S."/>
            <person name="Jiang F."/>
            <person name="Yin L."/>
            <person name="Zhang G."/>
            <person name="Qian W."/>
            <person name="Fan W."/>
        </authorList>
    </citation>
    <scope>NUCLEOTIDE SEQUENCE [LARGE SCALE GENOMIC DNA]</scope>
    <source>
        <strain evidence="2">SZHN2017</strain>
        <tissue evidence="2">Muscle</tissue>
    </source>
</reference>
<protein>
    <submittedName>
        <fullName evidence="2">Uncharacterized protein</fullName>
    </submittedName>
</protein>
<sequence>MAVEGSRVQDNSLSRMLICRRGRGAPHVREDEKLMSRGAVCRPEIGSKLLSHTTHDDVDDREKAIREAVEEAESRAARVLRAALSQLRHEKDQERQRSLEKQKLYYEKLAERVAEVRNEAEEERAKELVKKLHKEQEAALREQWEHCQELQREAVEAARAAVRKQIREELAMEKERAIAEALRIAREGFKKREQEVISKTKYECEELARVEAERVAKVHQAEVDRLSHRYEVLNKKYQKELSHKQRVEEDFMALQDDYRRFMDYTDGRYHSDYMMRLRHLGLRLAARSISTVTYEDLEELSSTGSQTH</sequence>
<keyword evidence="3" id="KW-1185">Reference proteome</keyword>
<dbReference type="Proteomes" id="UP000245119">
    <property type="component" value="Linkage Group LG14"/>
</dbReference>
<dbReference type="OrthoDB" id="5982311at2759"/>
<feature type="coiled-coil region" evidence="1">
    <location>
        <begin position="77"/>
        <end position="142"/>
    </location>
</feature>
<dbReference type="AlphaFoldDB" id="A0A2T7NBM5"/>
<dbReference type="EMBL" id="PZQS01000014">
    <property type="protein sequence ID" value="PVD18574.1"/>
    <property type="molecule type" value="Genomic_DNA"/>
</dbReference>
<comment type="caution">
    <text evidence="2">The sequence shown here is derived from an EMBL/GenBank/DDBJ whole genome shotgun (WGS) entry which is preliminary data.</text>
</comment>
<evidence type="ECO:0000313" key="2">
    <source>
        <dbReference type="EMBL" id="PVD18574.1"/>
    </source>
</evidence>
<name>A0A2T7NBM5_POMCA</name>
<evidence type="ECO:0000313" key="3">
    <source>
        <dbReference type="Proteomes" id="UP000245119"/>
    </source>
</evidence>
<keyword evidence="1" id="KW-0175">Coiled coil</keyword>